<evidence type="ECO:0000313" key="3">
    <source>
        <dbReference type="Proteomes" id="UP000326367"/>
    </source>
</evidence>
<proteinExistence type="predicted"/>
<keyword evidence="3" id="KW-1185">Reference proteome</keyword>
<reference evidence="2 3" key="1">
    <citation type="journal article" date="2020" name="Antonie Van Leeuwenhoek">
        <title>Stenotrophomonas cyclobalanopsidis sp. nov., isolated from the leaf spot disease of Cyclobalanopsis patelliformis.</title>
        <authorList>
            <person name="Bian D.R."/>
            <person name="Xue H."/>
            <person name="Piao C.G."/>
            <person name="Li Y."/>
        </authorList>
    </citation>
    <scope>NUCLEOTIDE SEQUENCE [LARGE SCALE GENOMIC DNA]</scope>
    <source>
        <strain evidence="2 3">TPQG1-4</strain>
    </source>
</reference>
<sequence>MKTVVLAVFLSLAIAPAIASAQEMTDELAALGITAGMPYAKAKRLLDAAGWQAMPPESAQAPLPEFPEIECGQGRDAVCSAGFHKNEQSVAMIIGTTQAGQPFVQGTY</sequence>
<dbReference type="EMBL" id="VYKI01000015">
    <property type="protein sequence ID" value="KAA8996774.1"/>
    <property type="molecule type" value="Genomic_DNA"/>
</dbReference>
<gene>
    <name evidence="2" type="ORF">FJU31_12450</name>
</gene>
<accession>A0ABQ6SZC9</accession>
<protein>
    <submittedName>
        <fullName evidence="2">Uncharacterized protein</fullName>
    </submittedName>
</protein>
<dbReference type="RefSeq" id="WP_150455028.1">
    <property type="nucleotide sequence ID" value="NZ_VYKI01000015.1"/>
</dbReference>
<evidence type="ECO:0000256" key="1">
    <source>
        <dbReference type="SAM" id="SignalP"/>
    </source>
</evidence>
<dbReference type="Proteomes" id="UP000326367">
    <property type="component" value="Unassembled WGS sequence"/>
</dbReference>
<evidence type="ECO:0000313" key="2">
    <source>
        <dbReference type="EMBL" id="KAA8996774.1"/>
    </source>
</evidence>
<comment type="caution">
    <text evidence="2">The sequence shown here is derived from an EMBL/GenBank/DDBJ whole genome shotgun (WGS) entry which is preliminary data.</text>
</comment>
<feature type="chain" id="PRO_5046187703" evidence="1">
    <location>
        <begin position="22"/>
        <end position="108"/>
    </location>
</feature>
<keyword evidence="1" id="KW-0732">Signal</keyword>
<name>A0ABQ6SZC9_9GAMM</name>
<feature type="signal peptide" evidence="1">
    <location>
        <begin position="1"/>
        <end position="21"/>
    </location>
</feature>
<organism evidence="2 3">
    <name type="scientific">Stenotrophomonas cyclobalanopsidis</name>
    <dbReference type="NCBI Taxonomy" id="2771362"/>
    <lineage>
        <taxon>Bacteria</taxon>
        <taxon>Pseudomonadati</taxon>
        <taxon>Pseudomonadota</taxon>
        <taxon>Gammaproteobacteria</taxon>
        <taxon>Lysobacterales</taxon>
        <taxon>Lysobacteraceae</taxon>
        <taxon>Stenotrophomonas</taxon>
    </lineage>
</organism>